<feature type="region of interest" description="Disordered" evidence="5">
    <location>
        <begin position="55"/>
        <end position="158"/>
    </location>
</feature>
<feature type="compositionally biased region" description="Pro residues" evidence="5">
    <location>
        <begin position="69"/>
        <end position="94"/>
    </location>
</feature>
<dbReference type="GO" id="GO:0005886">
    <property type="term" value="C:plasma membrane"/>
    <property type="evidence" value="ECO:0007669"/>
    <property type="project" value="TreeGrafter"/>
</dbReference>
<dbReference type="Proteomes" id="UP000644660">
    <property type="component" value="Unassembled WGS sequence"/>
</dbReference>
<gene>
    <name evidence="7" type="ORF">KABA2_09S01584</name>
</gene>
<dbReference type="OrthoDB" id="4033945at2759"/>
<comment type="subcellular location">
    <subcellularLocation>
        <location evidence="1">Membrane</location>
        <topology evidence="1">Multi-pass membrane protein</topology>
    </subcellularLocation>
</comment>
<proteinExistence type="predicted"/>
<feature type="region of interest" description="Disordered" evidence="5">
    <location>
        <begin position="172"/>
        <end position="202"/>
    </location>
</feature>
<feature type="transmembrane region" description="Helical" evidence="6">
    <location>
        <begin position="433"/>
        <end position="451"/>
    </location>
</feature>
<dbReference type="Pfam" id="PF08733">
    <property type="entry name" value="PalH"/>
    <property type="match status" value="1"/>
</dbReference>
<keyword evidence="3 6" id="KW-1133">Transmembrane helix</keyword>
<dbReference type="AlphaFoldDB" id="A0A8H2VIX8"/>
<dbReference type="GeneID" id="64859375"/>
<feature type="transmembrane region" description="Helical" evidence="6">
    <location>
        <begin position="633"/>
        <end position="652"/>
    </location>
</feature>
<name>A0A8H2VIX8_9SACH</name>
<keyword evidence="2 6" id="KW-0812">Transmembrane</keyword>
<sequence>MITIRLVCYILYISNLCVSIHWQPIRRRRNALGLPHMARIEPLGSHDLIKKVAGSQMNGRPDDMDLFGGPPPPRGSGPPPPPPPQGIPDGPPNPEAGQIMSSSSTKNNNNNYNDNDDDGTDNNNTSTTNNNNPNKDGPDTDDPGDPDINNPHSKDKKKLIFYSPQFPLDYLGGKNGSRSKGINTNYGHHNGHHHHNHHGHRNHNDSILLSDYILDNILEPYSKYCYANLLSSGYLNLMFRNNLSTPIFIKNISLHTPTLLIRCNDSFFNATNNITYETLSSNYSSPASEFLRNLALDLDYKLSIRPNSTKRHHNRYYSKIVNVNQPKRVINNTDHFLFKASFNHSLVMILFLQTTSCVSSYMILLIILLLPSDNRIRTIPVTLYVILYVIIQTIYMHQTVNNVFIPQYNLNIQDVVFYEMKILNSDAYKTCELLIHLACNINWIYIVYYMFHKDQKPCRRNTVFMKSNTHSNSNVAFNDKDGTISNITDDSLEQCNTYCFWLPSFLNNRNRFIVSVGIVLLLLANIPFGILLWVRNLSGVRSLYKTVECLIYTVFLCLIFTYIWCNFGNVLIRQRVKRKGKLTLRNKIKVLWEDYYQMVPILIYNFVSFVITYFCTIFFTTKNIHLSRWRFNFVYLLNLLITVNIWGLIGAFEKREIALNKNTILGRKIDNTDPFFFDSNEMSLVSSTLSRRSRESFVSEANSLLEKGSIGQINSKQKKIQKPTKIRYPFSSWKSKINRLKDSRVRNKNYLGNDKTEKRHSIRDAIKCFNHKLTVSTDDIKHQCNELLSISKDDSEKKTNQNTDGIISFCTSCEVGQETQSIETELTRNVIYYHDQGESSGSMLSRTLSDSHVHVHVD</sequence>
<evidence type="ECO:0000313" key="7">
    <source>
        <dbReference type="EMBL" id="CAB4256302.1"/>
    </source>
</evidence>
<feature type="compositionally biased region" description="Basic residues" evidence="5">
    <location>
        <begin position="189"/>
        <end position="201"/>
    </location>
</feature>
<protein>
    <submittedName>
        <fullName evidence="7">Some similarities with Saccharomyces cerevisiae YOR030W DFG16 Probable multiple transmembrane protein, involved in diploid invasive and pseudohyphal growth upon nitrogen starvation</fullName>
    </submittedName>
</protein>
<comment type="caution">
    <text evidence="7">The sequence shown here is derived from an EMBL/GenBank/DDBJ whole genome shotgun (WGS) entry which is preliminary data.</text>
</comment>
<feature type="transmembrane region" description="Helical" evidence="6">
    <location>
        <begin position="595"/>
        <end position="621"/>
    </location>
</feature>
<evidence type="ECO:0000256" key="4">
    <source>
        <dbReference type="ARBA" id="ARBA00023136"/>
    </source>
</evidence>
<feature type="transmembrane region" description="Helical" evidence="6">
    <location>
        <begin position="346"/>
        <end position="369"/>
    </location>
</feature>
<keyword evidence="4 6" id="KW-0472">Membrane</keyword>
<dbReference type="EMBL" id="CAEFZW010000009">
    <property type="protein sequence ID" value="CAB4256302.1"/>
    <property type="molecule type" value="Genomic_DNA"/>
</dbReference>
<feature type="compositionally biased region" description="Polar residues" evidence="5">
    <location>
        <begin position="839"/>
        <end position="848"/>
    </location>
</feature>
<feature type="compositionally biased region" description="Low complexity" evidence="5">
    <location>
        <begin position="121"/>
        <end position="135"/>
    </location>
</feature>
<evidence type="ECO:0000313" key="8">
    <source>
        <dbReference type="Proteomes" id="UP000644660"/>
    </source>
</evidence>
<evidence type="ECO:0000256" key="3">
    <source>
        <dbReference type="ARBA" id="ARBA00022989"/>
    </source>
</evidence>
<evidence type="ECO:0000256" key="5">
    <source>
        <dbReference type="SAM" id="MobiDB-lite"/>
    </source>
</evidence>
<feature type="transmembrane region" description="Helical" evidence="6">
    <location>
        <begin position="550"/>
        <end position="572"/>
    </location>
</feature>
<keyword evidence="8" id="KW-1185">Reference proteome</keyword>
<evidence type="ECO:0000256" key="6">
    <source>
        <dbReference type="SAM" id="Phobius"/>
    </source>
</evidence>
<reference evidence="7 8" key="1">
    <citation type="submission" date="2020-05" db="EMBL/GenBank/DDBJ databases">
        <authorList>
            <person name="Casaregola S."/>
            <person name="Devillers H."/>
            <person name="Grondin C."/>
        </authorList>
    </citation>
    <scope>NUCLEOTIDE SEQUENCE [LARGE SCALE GENOMIC DNA]</scope>
    <source>
        <strain evidence="7 8">CLIB 1767</strain>
    </source>
</reference>
<evidence type="ECO:0000256" key="1">
    <source>
        <dbReference type="ARBA" id="ARBA00004141"/>
    </source>
</evidence>
<feature type="region of interest" description="Disordered" evidence="5">
    <location>
        <begin position="839"/>
        <end position="858"/>
    </location>
</feature>
<dbReference type="PANTHER" id="PTHR35779:SF2">
    <property type="entry name" value="PROTEIN DFG16"/>
    <property type="match status" value="1"/>
</dbReference>
<accession>A0A8H2VIX8</accession>
<feature type="transmembrane region" description="Helical" evidence="6">
    <location>
        <begin position="381"/>
        <end position="400"/>
    </location>
</feature>
<dbReference type="PANTHER" id="PTHR35779">
    <property type="entry name" value="PH-RESPONSE REGULATOR PROTEIN PALH/RIM21"/>
    <property type="match status" value="1"/>
</dbReference>
<dbReference type="RefSeq" id="XP_041408146.1">
    <property type="nucleotide sequence ID" value="XM_041552212.1"/>
</dbReference>
<dbReference type="GO" id="GO:0071467">
    <property type="term" value="P:cellular response to pH"/>
    <property type="evidence" value="ECO:0007669"/>
    <property type="project" value="TreeGrafter"/>
</dbReference>
<organism evidence="7 8">
    <name type="scientific">Maudiozyma barnettii</name>
    <dbReference type="NCBI Taxonomy" id="61262"/>
    <lineage>
        <taxon>Eukaryota</taxon>
        <taxon>Fungi</taxon>
        <taxon>Dikarya</taxon>
        <taxon>Ascomycota</taxon>
        <taxon>Saccharomycotina</taxon>
        <taxon>Saccharomycetes</taxon>
        <taxon>Saccharomycetales</taxon>
        <taxon>Saccharomycetaceae</taxon>
        <taxon>Maudiozyma</taxon>
    </lineage>
</organism>
<feature type="compositionally biased region" description="Basic and acidic residues" evidence="5">
    <location>
        <begin position="849"/>
        <end position="858"/>
    </location>
</feature>
<dbReference type="InterPro" id="IPR014844">
    <property type="entry name" value="PalH"/>
</dbReference>
<feature type="transmembrane region" description="Helical" evidence="6">
    <location>
        <begin position="512"/>
        <end position="534"/>
    </location>
</feature>
<evidence type="ECO:0000256" key="2">
    <source>
        <dbReference type="ARBA" id="ARBA00022692"/>
    </source>
</evidence>
<feature type="compositionally biased region" description="Polar residues" evidence="5">
    <location>
        <begin position="176"/>
        <end position="186"/>
    </location>
</feature>